<dbReference type="GO" id="GO:0005737">
    <property type="term" value="C:cytoplasm"/>
    <property type="evidence" value="ECO:0007669"/>
    <property type="project" value="InterPro"/>
</dbReference>
<dbReference type="AlphaFoldDB" id="A0A6J5YWZ7"/>
<keyword evidence="3" id="KW-0285">Flavoprotein</keyword>
<dbReference type="PANTHER" id="PTHR48109">
    <property type="entry name" value="DIHYDROOROTATE DEHYDROGENASE (QUINONE), MITOCHONDRIAL-RELATED"/>
    <property type="match status" value="1"/>
</dbReference>
<evidence type="ECO:0000256" key="1">
    <source>
        <dbReference type="ARBA" id="ARBA00001917"/>
    </source>
</evidence>
<dbReference type="GO" id="GO:0009220">
    <property type="term" value="P:pyrimidine ribonucleotide biosynthetic process"/>
    <property type="evidence" value="ECO:0007669"/>
    <property type="project" value="TreeGrafter"/>
</dbReference>
<organism evidence="8">
    <name type="scientific">freshwater metagenome</name>
    <dbReference type="NCBI Taxonomy" id="449393"/>
    <lineage>
        <taxon>unclassified sequences</taxon>
        <taxon>metagenomes</taxon>
        <taxon>ecological metagenomes</taxon>
    </lineage>
</organism>
<evidence type="ECO:0000256" key="4">
    <source>
        <dbReference type="ARBA" id="ARBA00022643"/>
    </source>
</evidence>
<evidence type="ECO:0000256" key="2">
    <source>
        <dbReference type="ARBA" id="ARBA00004725"/>
    </source>
</evidence>
<dbReference type="Gene3D" id="3.20.20.70">
    <property type="entry name" value="Aldolase class I"/>
    <property type="match status" value="1"/>
</dbReference>
<evidence type="ECO:0000256" key="6">
    <source>
        <dbReference type="ARBA" id="ARBA00023136"/>
    </source>
</evidence>
<accession>A0A6J5YWZ7</accession>
<dbReference type="GO" id="GO:0005886">
    <property type="term" value="C:plasma membrane"/>
    <property type="evidence" value="ECO:0007669"/>
    <property type="project" value="TreeGrafter"/>
</dbReference>
<dbReference type="SUPFAM" id="SSF51395">
    <property type="entry name" value="FMN-linked oxidoreductases"/>
    <property type="match status" value="1"/>
</dbReference>
<protein>
    <submittedName>
        <fullName evidence="8">Unannotated protein</fullName>
    </submittedName>
</protein>
<dbReference type="GO" id="GO:0004152">
    <property type="term" value="F:dihydroorotate dehydrogenase activity"/>
    <property type="evidence" value="ECO:0007669"/>
    <property type="project" value="InterPro"/>
</dbReference>
<reference evidence="8" key="1">
    <citation type="submission" date="2020-05" db="EMBL/GenBank/DDBJ databases">
        <authorList>
            <person name="Chiriac C."/>
            <person name="Salcher M."/>
            <person name="Ghai R."/>
            <person name="Kavagutti S V."/>
        </authorList>
    </citation>
    <scope>NUCLEOTIDE SEQUENCE</scope>
</reference>
<comment type="pathway">
    <text evidence="2">Pyrimidine metabolism; UMP biosynthesis via de novo pathway.</text>
</comment>
<dbReference type="InterPro" id="IPR005720">
    <property type="entry name" value="Dihydroorotate_DH_cat"/>
</dbReference>
<feature type="domain" description="Dihydroorotate dehydrogenase catalytic" evidence="7">
    <location>
        <begin position="51"/>
        <end position="345"/>
    </location>
</feature>
<name>A0A6J5YWZ7_9ZZZZ</name>
<dbReference type="GO" id="GO:0006207">
    <property type="term" value="P:'de novo' pyrimidine nucleobase biosynthetic process"/>
    <property type="evidence" value="ECO:0007669"/>
    <property type="project" value="InterPro"/>
</dbReference>
<proteinExistence type="predicted"/>
<evidence type="ECO:0000313" key="8">
    <source>
        <dbReference type="EMBL" id="CAB4334704.1"/>
    </source>
</evidence>
<dbReference type="InterPro" id="IPR005719">
    <property type="entry name" value="Dihydroorotate_DH_2"/>
</dbReference>
<dbReference type="Pfam" id="PF01180">
    <property type="entry name" value="DHO_dh"/>
    <property type="match status" value="1"/>
</dbReference>
<evidence type="ECO:0000256" key="5">
    <source>
        <dbReference type="ARBA" id="ARBA00023002"/>
    </source>
</evidence>
<dbReference type="InterPro" id="IPR050074">
    <property type="entry name" value="DHO_dehydrogenase"/>
</dbReference>
<keyword evidence="5" id="KW-0560">Oxidoreductase</keyword>
<keyword evidence="6" id="KW-0472">Membrane</keyword>
<dbReference type="PANTHER" id="PTHR48109:SF4">
    <property type="entry name" value="DIHYDROOROTATE DEHYDROGENASE (QUINONE), MITOCHONDRIAL"/>
    <property type="match status" value="1"/>
</dbReference>
<dbReference type="InterPro" id="IPR013785">
    <property type="entry name" value="Aldolase_TIM"/>
</dbReference>
<comment type="cofactor">
    <cofactor evidence="1">
        <name>FMN</name>
        <dbReference type="ChEBI" id="CHEBI:58210"/>
    </cofactor>
</comment>
<gene>
    <name evidence="8" type="ORF">UFOPK3770_00475</name>
</gene>
<dbReference type="CDD" id="cd04738">
    <property type="entry name" value="DHOD_2_like"/>
    <property type="match status" value="1"/>
</dbReference>
<evidence type="ECO:0000259" key="7">
    <source>
        <dbReference type="Pfam" id="PF01180"/>
    </source>
</evidence>
<dbReference type="EMBL" id="CAESAJ010000034">
    <property type="protein sequence ID" value="CAB4334704.1"/>
    <property type="molecule type" value="Genomic_DNA"/>
</dbReference>
<evidence type="ECO:0000256" key="3">
    <source>
        <dbReference type="ARBA" id="ARBA00022630"/>
    </source>
</evidence>
<keyword evidence="4" id="KW-0288">FMN</keyword>
<sequence length="379" mass="41203">MNLYKVLFRPFLFLMEGEQTHNLAISLCEFAGRHQTLKSLIGKPGPSDKKLALQVAGLHFCSPVALGAGFDKNARAINVLSRLGFGAIEIGAVSAQPCAGNAGCRAIRLINDRSLVTRYGVPNDGATAIAPRFERRDRSIPVGVNVIWNNSGNPGASIHEIVQEISLAISQLLDCVDYATINFACPNMKGGSHFDDINNICILLNKLDELDPKIPIFLKLKHHDDDEAWLDDFLSMTCNYSWISGFIPIIHSMRDMGDATEQSGKQLRGSVSGALIKDASLDMIHTWYRKMDRDRHALVATGGLSSAQDVYNVIAAGASFVQIFAGMIFEGPFLARHINRELVGLMNASGVESVAALRGSAGERFNIGQSTKSHHSLKA</sequence>